<gene>
    <name evidence="1" type="ORF">CDL12_25141</name>
</gene>
<evidence type="ECO:0000313" key="1">
    <source>
        <dbReference type="EMBL" id="PIN02352.1"/>
    </source>
</evidence>
<dbReference type="AlphaFoldDB" id="A0A2G9GAV1"/>
<name>A0A2G9GAV1_9LAMI</name>
<dbReference type="EMBL" id="NKXS01005961">
    <property type="protein sequence ID" value="PIN02352.1"/>
    <property type="molecule type" value="Genomic_DNA"/>
</dbReference>
<sequence>MSTFATCFIISHGDQSSKAVRWKQNRIGNVSSAASEEYSSFMQFKLLTIINVDGIMIRINGYELECNCKYLQNLIYDAHKFLVLRDLHPQHISARMEQTSPRQLI</sequence>
<organism evidence="1 2">
    <name type="scientific">Handroanthus impetiginosus</name>
    <dbReference type="NCBI Taxonomy" id="429701"/>
    <lineage>
        <taxon>Eukaryota</taxon>
        <taxon>Viridiplantae</taxon>
        <taxon>Streptophyta</taxon>
        <taxon>Embryophyta</taxon>
        <taxon>Tracheophyta</taxon>
        <taxon>Spermatophyta</taxon>
        <taxon>Magnoliopsida</taxon>
        <taxon>eudicotyledons</taxon>
        <taxon>Gunneridae</taxon>
        <taxon>Pentapetalae</taxon>
        <taxon>asterids</taxon>
        <taxon>lamiids</taxon>
        <taxon>Lamiales</taxon>
        <taxon>Bignoniaceae</taxon>
        <taxon>Crescentiina</taxon>
        <taxon>Tabebuia alliance</taxon>
        <taxon>Handroanthus</taxon>
    </lineage>
</organism>
<evidence type="ECO:0000313" key="2">
    <source>
        <dbReference type="Proteomes" id="UP000231279"/>
    </source>
</evidence>
<dbReference type="Proteomes" id="UP000231279">
    <property type="component" value="Unassembled WGS sequence"/>
</dbReference>
<reference evidence="2" key="1">
    <citation type="journal article" date="2018" name="Gigascience">
        <title>Genome assembly of the Pink Ipe (Handroanthus impetiginosus, Bignoniaceae), a highly valued, ecologically keystone Neotropical timber forest tree.</title>
        <authorList>
            <person name="Silva-Junior O.B."/>
            <person name="Grattapaglia D."/>
            <person name="Novaes E."/>
            <person name="Collevatti R.G."/>
        </authorList>
    </citation>
    <scope>NUCLEOTIDE SEQUENCE [LARGE SCALE GENOMIC DNA]</scope>
    <source>
        <strain evidence="2">cv. UFG-1</strain>
    </source>
</reference>
<protein>
    <submittedName>
        <fullName evidence="1">Uncharacterized protein</fullName>
    </submittedName>
</protein>
<accession>A0A2G9GAV1</accession>
<comment type="caution">
    <text evidence="1">The sequence shown here is derived from an EMBL/GenBank/DDBJ whole genome shotgun (WGS) entry which is preliminary data.</text>
</comment>
<keyword evidence="2" id="KW-1185">Reference proteome</keyword>
<proteinExistence type="predicted"/>